<dbReference type="GO" id="GO:0016020">
    <property type="term" value="C:membrane"/>
    <property type="evidence" value="ECO:0007669"/>
    <property type="project" value="UniProtKB-SubCell"/>
</dbReference>
<feature type="transmembrane region" description="Helical" evidence="7">
    <location>
        <begin position="148"/>
        <end position="167"/>
    </location>
</feature>
<evidence type="ECO:0000256" key="3">
    <source>
        <dbReference type="ARBA" id="ARBA00022692"/>
    </source>
</evidence>
<feature type="transmembrane region" description="Helical" evidence="7">
    <location>
        <begin position="86"/>
        <end position="103"/>
    </location>
</feature>
<keyword evidence="3 6" id="KW-0812">Transmembrane</keyword>
<dbReference type="SUPFAM" id="SSF81338">
    <property type="entry name" value="Aquaporin-like"/>
    <property type="match status" value="1"/>
</dbReference>
<evidence type="ECO:0000256" key="7">
    <source>
        <dbReference type="SAM" id="Phobius"/>
    </source>
</evidence>
<proteinExistence type="inferred from homology"/>
<protein>
    <submittedName>
        <fullName evidence="8">Aquaporin</fullName>
    </submittedName>
</protein>
<dbReference type="InterPro" id="IPR023271">
    <property type="entry name" value="Aquaporin-like"/>
</dbReference>
<evidence type="ECO:0000256" key="4">
    <source>
        <dbReference type="ARBA" id="ARBA00022989"/>
    </source>
</evidence>
<feature type="transmembrane region" description="Helical" evidence="7">
    <location>
        <begin position="220"/>
        <end position="239"/>
    </location>
</feature>
<gene>
    <name evidence="8" type="ORF">KSX_70350</name>
</gene>
<dbReference type="PRINTS" id="PR00783">
    <property type="entry name" value="MINTRINSICP"/>
</dbReference>
<keyword evidence="4 7" id="KW-1133">Transmembrane helix</keyword>
<dbReference type="EMBL" id="BNJF01000004">
    <property type="protein sequence ID" value="GHO48872.1"/>
    <property type="molecule type" value="Genomic_DNA"/>
</dbReference>
<sequence length="264" mass="27807">MSNEHPNSYPVPAHPRFPSTLKRMSVRLSAYLAEGLGTFALVFAGCGAIMSDTLSHGVITHVGVSLVFGLIITVMIYAFAHMSGAHFNPAVTLAFVIAHHFPLRRLLGYWVAQLTGAVLAAMCLRFLLGDVAFLGTTLPMGTGGAWQSFGLEALLTMFLMIVIMAMATDTRAIGQAAALAIGATVGLEALFAGPICGASMNPARSLGPALISGTWTAQWVYVLGPMLGAVAGAIIYRWLREASGPSAIPEGADTLHSQEEKTYV</sequence>
<feature type="transmembrane region" description="Helical" evidence="7">
    <location>
        <begin position="28"/>
        <end position="50"/>
    </location>
</feature>
<accession>A0A8J3I2H8</accession>
<dbReference type="PANTHER" id="PTHR45724:SF13">
    <property type="entry name" value="AQUAPORIN NIP1-1-RELATED"/>
    <property type="match status" value="1"/>
</dbReference>
<feature type="transmembrane region" description="Helical" evidence="7">
    <location>
        <begin position="179"/>
        <end position="200"/>
    </location>
</feature>
<dbReference type="Proteomes" id="UP000612362">
    <property type="component" value="Unassembled WGS sequence"/>
</dbReference>
<dbReference type="Gene3D" id="1.20.1080.10">
    <property type="entry name" value="Glycerol uptake facilitator protein"/>
    <property type="match status" value="1"/>
</dbReference>
<dbReference type="CDD" id="cd00333">
    <property type="entry name" value="MIP"/>
    <property type="match status" value="1"/>
</dbReference>
<feature type="transmembrane region" description="Helical" evidence="7">
    <location>
        <begin position="62"/>
        <end position="80"/>
    </location>
</feature>
<dbReference type="InterPro" id="IPR034294">
    <property type="entry name" value="Aquaporin_transptr"/>
</dbReference>
<dbReference type="GO" id="GO:0015267">
    <property type="term" value="F:channel activity"/>
    <property type="evidence" value="ECO:0007669"/>
    <property type="project" value="InterPro"/>
</dbReference>
<comment type="similarity">
    <text evidence="6">Belongs to the MIP/aquaporin (TC 1.A.8) family.</text>
</comment>
<dbReference type="InterPro" id="IPR000425">
    <property type="entry name" value="MIP"/>
</dbReference>
<evidence type="ECO:0000256" key="6">
    <source>
        <dbReference type="RuleBase" id="RU000477"/>
    </source>
</evidence>
<name>A0A8J3I2H8_9CHLR</name>
<evidence type="ECO:0000256" key="1">
    <source>
        <dbReference type="ARBA" id="ARBA00004141"/>
    </source>
</evidence>
<evidence type="ECO:0000313" key="8">
    <source>
        <dbReference type="EMBL" id="GHO48872.1"/>
    </source>
</evidence>
<dbReference type="PANTHER" id="PTHR45724">
    <property type="entry name" value="AQUAPORIN NIP2-1"/>
    <property type="match status" value="1"/>
</dbReference>
<dbReference type="PROSITE" id="PS00221">
    <property type="entry name" value="MIP"/>
    <property type="match status" value="1"/>
</dbReference>
<evidence type="ECO:0000256" key="2">
    <source>
        <dbReference type="ARBA" id="ARBA00022448"/>
    </source>
</evidence>
<dbReference type="Pfam" id="PF00230">
    <property type="entry name" value="MIP"/>
    <property type="match status" value="1"/>
</dbReference>
<evidence type="ECO:0000256" key="5">
    <source>
        <dbReference type="ARBA" id="ARBA00023136"/>
    </source>
</evidence>
<keyword evidence="9" id="KW-1185">Reference proteome</keyword>
<keyword evidence="5 7" id="KW-0472">Membrane</keyword>
<comment type="subcellular location">
    <subcellularLocation>
        <location evidence="1">Membrane</location>
        <topology evidence="1">Multi-pass membrane protein</topology>
    </subcellularLocation>
</comment>
<dbReference type="InterPro" id="IPR022357">
    <property type="entry name" value="MIP_CS"/>
</dbReference>
<organism evidence="8 9">
    <name type="scientific">Ktedonospora formicarum</name>
    <dbReference type="NCBI Taxonomy" id="2778364"/>
    <lineage>
        <taxon>Bacteria</taxon>
        <taxon>Bacillati</taxon>
        <taxon>Chloroflexota</taxon>
        <taxon>Ktedonobacteria</taxon>
        <taxon>Ktedonobacterales</taxon>
        <taxon>Ktedonobacteraceae</taxon>
        <taxon>Ktedonospora</taxon>
    </lineage>
</organism>
<keyword evidence="2 6" id="KW-0813">Transport</keyword>
<evidence type="ECO:0000313" key="9">
    <source>
        <dbReference type="Proteomes" id="UP000612362"/>
    </source>
</evidence>
<dbReference type="AlphaFoldDB" id="A0A8J3I2H8"/>
<reference evidence="8" key="1">
    <citation type="submission" date="2020-10" db="EMBL/GenBank/DDBJ databases">
        <title>Taxonomic study of unclassified bacteria belonging to the class Ktedonobacteria.</title>
        <authorList>
            <person name="Yabe S."/>
            <person name="Wang C.M."/>
            <person name="Zheng Y."/>
            <person name="Sakai Y."/>
            <person name="Cavaletti L."/>
            <person name="Monciardini P."/>
            <person name="Donadio S."/>
        </authorList>
    </citation>
    <scope>NUCLEOTIDE SEQUENCE</scope>
    <source>
        <strain evidence="8">SOSP1-1</strain>
    </source>
</reference>
<comment type="caution">
    <text evidence="8">The sequence shown here is derived from an EMBL/GenBank/DDBJ whole genome shotgun (WGS) entry which is preliminary data.</text>
</comment>
<feature type="transmembrane region" description="Helical" evidence="7">
    <location>
        <begin position="110"/>
        <end position="128"/>
    </location>
</feature>